<protein>
    <submittedName>
        <fullName evidence="6">Transcriptional regulator</fullName>
    </submittedName>
</protein>
<reference evidence="6 7" key="2">
    <citation type="submission" date="2018-06" db="EMBL/GenBank/DDBJ databases">
        <authorList>
            <person name="Zhirakovskaya E."/>
        </authorList>
    </citation>
    <scope>NUCLEOTIDE SEQUENCE [LARGE SCALE GENOMIC DNA]</scope>
    <source>
        <strain evidence="6 7">FBKL4.011</strain>
    </source>
</reference>
<dbReference type="InterPro" id="IPR047057">
    <property type="entry name" value="MerR_fam"/>
</dbReference>
<dbReference type="SMART" id="SM00422">
    <property type="entry name" value="HTH_MERR"/>
    <property type="match status" value="1"/>
</dbReference>
<keyword evidence="4" id="KW-0804">Transcription</keyword>
<name>A0A364K7Y4_9BACL</name>
<accession>A0A364K7Y4</accession>
<reference evidence="6 7" key="1">
    <citation type="submission" date="2018-06" db="EMBL/GenBank/DDBJ databases">
        <title>Thermoflavimicrobium daqus sp. nov., a thermophilic microbe isolated from Moutai-flavour Daqu.</title>
        <authorList>
            <person name="Wang X."/>
            <person name="Zhou H."/>
        </authorList>
    </citation>
    <scope>NUCLEOTIDE SEQUENCE [LARGE SCALE GENOMIC DNA]</scope>
    <source>
        <strain evidence="6 7">FBKL4.011</strain>
    </source>
</reference>
<keyword evidence="2" id="KW-0805">Transcription regulation</keyword>
<dbReference type="PROSITE" id="PS00552">
    <property type="entry name" value="HTH_MERR_1"/>
    <property type="match status" value="1"/>
</dbReference>
<keyword evidence="1" id="KW-0678">Repressor</keyword>
<keyword evidence="3" id="KW-0238">DNA-binding</keyword>
<dbReference type="EMBL" id="QJKK01000002">
    <property type="protein sequence ID" value="RAL26411.1"/>
    <property type="molecule type" value="Genomic_DNA"/>
</dbReference>
<proteinExistence type="predicted"/>
<sequence>MYSIGELSKKANVSRRTLHYYDEIGLLKPTRIDDKNYRYYDQNALLQLQEILLLKSIGFKLNQIKQIMNQSTDTNHEEKWMQSLNEQINWIQKEKARLERKQYYLRATLHSIKIKGKIHAKEIFDLIQLLEDREMENGVIPAVFKDGYFTNQEKETLEQLPVLGSNNPYVAQFVELLRNIRRNMHEPPNSSVIQTYAKQLHELSLRFFGDNPALADKYWERIKPREGQPPIVYGMDQDLMDYIDKMFAYFHPQQERE</sequence>
<dbReference type="Pfam" id="PF13411">
    <property type="entry name" value="MerR_1"/>
    <property type="match status" value="1"/>
</dbReference>
<dbReference type="Proteomes" id="UP000251213">
    <property type="component" value="Unassembled WGS sequence"/>
</dbReference>
<evidence type="ECO:0000313" key="7">
    <source>
        <dbReference type="Proteomes" id="UP000251213"/>
    </source>
</evidence>
<dbReference type="CDD" id="cd01106">
    <property type="entry name" value="HTH_TipAL-Mta"/>
    <property type="match status" value="1"/>
</dbReference>
<evidence type="ECO:0000259" key="5">
    <source>
        <dbReference type="PROSITE" id="PS50937"/>
    </source>
</evidence>
<dbReference type="OrthoDB" id="1894615at2"/>
<evidence type="ECO:0000256" key="4">
    <source>
        <dbReference type="ARBA" id="ARBA00023163"/>
    </source>
</evidence>
<dbReference type="GO" id="GO:0003700">
    <property type="term" value="F:DNA-binding transcription factor activity"/>
    <property type="evidence" value="ECO:0007669"/>
    <property type="project" value="InterPro"/>
</dbReference>
<dbReference type="PANTHER" id="PTHR30204">
    <property type="entry name" value="REDOX-CYCLING DRUG-SENSING TRANSCRIPTIONAL ACTIVATOR SOXR"/>
    <property type="match status" value="1"/>
</dbReference>
<evidence type="ECO:0000256" key="3">
    <source>
        <dbReference type="ARBA" id="ARBA00023125"/>
    </source>
</evidence>
<gene>
    <name evidence="6" type="ORF">DL897_05310</name>
</gene>
<dbReference type="PANTHER" id="PTHR30204:SF69">
    <property type="entry name" value="MERR-FAMILY TRANSCRIPTIONAL REGULATOR"/>
    <property type="match status" value="1"/>
</dbReference>
<dbReference type="SUPFAM" id="SSF46955">
    <property type="entry name" value="Putative DNA-binding domain"/>
    <property type="match status" value="1"/>
</dbReference>
<evidence type="ECO:0000256" key="2">
    <source>
        <dbReference type="ARBA" id="ARBA00023015"/>
    </source>
</evidence>
<dbReference type="Gene3D" id="1.10.1660.10">
    <property type="match status" value="1"/>
</dbReference>
<dbReference type="InterPro" id="IPR000551">
    <property type="entry name" value="MerR-type_HTH_dom"/>
</dbReference>
<evidence type="ECO:0000313" key="6">
    <source>
        <dbReference type="EMBL" id="RAL26411.1"/>
    </source>
</evidence>
<dbReference type="PROSITE" id="PS50937">
    <property type="entry name" value="HTH_MERR_2"/>
    <property type="match status" value="1"/>
</dbReference>
<feature type="domain" description="HTH merR-type" evidence="5">
    <location>
        <begin position="1"/>
        <end position="70"/>
    </location>
</feature>
<dbReference type="AlphaFoldDB" id="A0A364K7Y4"/>
<dbReference type="GO" id="GO:0003677">
    <property type="term" value="F:DNA binding"/>
    <property type="evidence" value="ECO:0007669"/>
    <property type="project" value="UniProtKB-KW"/>
</dbReference>
<organism evidence="6 7">
    <name type="scientific">Thermoflavimicrobium daqui</name>
    <dbReference type="NCBI Taxonomy" id="2137476"/>
    <lineage>
        <taxon>Bacteria</taxon>
        <taxon>Bacillati</taxon>
        <taxon>Bacillota</taxon>
        <taxon>Bacilli</taxon>
        <taxon>Bacillales</taxon>
        <taxon>Thermoactinomycetaceae</taxon>
        <taxon>Thermoflavimicrobium</taxon>
    </lineage>
</organism>
<keyword evidence="7" id="KW-1185">Reference proteome</keyword>
<comment type="caution">
    <text evidence="6">The sequence shown here is derived from an EMBL/GenBank/DDBJ whole genome shotgun (WGS) entry which is preliminary data.</text>
</comment>
<dbReference type="InterPro" id="IPR009061">
    <property type="entry name" value="DNA-bd_dom_put_sf"/>
</dbReference>
<dbReference type="RefSeq" id="WP_113658095.1">
    <property type="nucleotide sequence ID" value="NZ_KZ845664.1"/>
</dbReference>
<evidence type="ECO:0000256" key="1">
    <source>
        <dbReference type="ARBA" id="ARBA00022491"/>
    </source>
</evidence>